<dbReference type="PROSITE" id="PS00198">
    <property type="entry name" value="4FE4S_FER_1"/>
    <property type="match status" value="1"/>
</dbReference>
<comment type="function">
    <text evidence="1">Catalyzes the ferredoxin-dependent oxidative decarboxylation of arylpyruvates.</text>
</comment>
<feature type="domain" description="4Fe-4S ferredoxin-type" evidence="16">
    <location>
        <begin position="618"/>
        <end position="648"/>
    </location>
</feature>
<dbReference type="GO" id="GO:0046872">
    <property type="term" value="F:metal ion binding"/>
    <property type="evidence" value="ECO:0007669"/>
    <property type="project" value="UniProtKB-KW"/>
</dbReference>
<keyword evidence="6 14" id="KW-0004">4Fe-4S</keyword>
<protein>
    <recommendedName>
        <fullName evidence="4">Indolepyruvate oxidoreductase subunit IorA</fullName>
        <ecNumber evidence="3">1.2.7.8</ecNumber>
    </recommendedName>
    <alternativeName>
        <fullName evidence="12">Indolepyruvate ferredoxin oxidoreductase subunit alpha</fullName>
    </alternativeName>
</protein>
<feature type="compositionally biased region" description="Polar residues" evidence="15">
    <location>
        <begin position="405"/>
        <end position="422"/>
    </location>
</feature>
<evidence type="ECO:0000313" key="18">
    <source>
        <dbReference type="Proteomes" id="UP000463470"/>
    </source>
</evidence>
<evidence type="ECO:0000256" key="2">
    <source>
        <dbReference type="ARBA" id="ARBA00011238"/>
    </source>
</evidence>
<evidence type="ECO:0000256" key="11">
    <source>
        <dbReference type="ARBA" id="ARBA00023014"/>
    </source>
</evidence>
<keyword evidence="5" id="KW-0813">Transport</keyword>
<evidence type="ECO:0000256" key="15">
    <source>
        <dbReference type="SAM" id="MobiDB-lite"/>
    </source>
</evidence>
<name>A0A845KYU8_9FIRM</name>
<feature type="binding site" evidence="14">
    <location>
        <position position="673"/>
    </location>
    <ligand>
        <name>[4Fe-4S] cluster</name>
        <dbReference type="ChEBI" id="CHEBI:49883"/>
        <label>2</label>
    </ligand>
</feature>
<feature type="binding site" evidence="14">
    <location>
        <position position="633"/>
    </location>
    <ligand>
        <name>[4Fe-4S] cluster</name>
        <dbReference type="ChEBI" id="CHEBI:49883"/>
        <label>1</label>
    </ligand>
</feature>
<evidence type="ECO:0000256" key="13">
    <source>
        <dbReference type="ARBA" id="ARBA00048332"/>
    </source>
</evidence>
<dbReference type="Gene3D" id="3.40.50.970">
    <property type="match status" value="2"/>
</dbReference>
<dbReference type="EC" id="1.2.7.8" evidence="3"/>
<feature type="region of interest" description="Disordered" evidence="15">
    <location>
        <begin position="405"/>
        <end position="424"/>
    </location>
</feature>
<dbReference type="InterPro" id="IPR017900">
    <property type="entry name" value="4Fe4S_Fe_S_CS"/>
</dbReference>
<evidence type="ECO:0000256" key="4">
    <source>
        <dbReference type="ARBA" id="ARBA00017710"/>
    </source>
</evidence>
<evidence type="ECO:0000256" key="6">
    <source>
        <dbReference type="ARBA" id="ARBA00022485"/>
    </source>
</evidence>
<feature type="binding site" evidence="14">
    <location>
        <position position="676"/>
    </location>
    <ligand>
        <name>[4Fe-4S] cluster</name>
        <dbReference type="ChEBI" id="CHEBI:49883"/>
        <label>2</label>
    </ligand>
</feature>
<dbReference type="PROSITE" id="PS51379">
    <property type="entry name" value="4FE4S_FER_2"/>
    <property type="match status" value="2"/>
</dbReference>
<dbReference type="InterPro" id="IPR017896">
    <property type="entry name" value="4Fe4S_Fe-S-bd"/>
</dbReference>
<dbReference type="SUPFAM" id="SSF52922">
    <property type="entry name" value="TK C-terminal domain-like"/>
    <property type="match status" value="1"/>
</dbReference>
<dbReference type="PANTHER" id="PTHR43710">
    <property type="entry name" value="2-HYDROXYACYL-COA LYASE"/>
    <property type="match status" value="1"/>
</dbReference>
<sequence>MNRLAEPPRRLLMGNEAIAWGAIEAGVRVVAAYPGTPSTEVTENILQHAADYGIYAEWSVNEKVALETAIAASWTGDRAMACMKQVGLNVASDPLMTLTYLGVKGGLVLIVADDPGPHSSQTEQDTRLFARFAKLPVLDPATPAEAREMVKAAFQLSEDLQVPVIVRPTTRTAHVCQDMPFSPPPKPALPLPPVRFERDPGWVILPALSAKRHRRLNAIQDEVRRWFLQRRLNGITPTWDEGESVSPTALAGCANKAKDLAIVAGGVAYNYVQEGLDTLGVSIPVYKVGAPVPLPAAPILDFLRGKTSVLIVEEQEPVIEEQLTVEAYRTGFALSIIGKHSGHLPREGEFSTDLLLPLLRRFVTDSIHCNRSPAHSASAASIAQAAQGRSADAAASTEPAITTIPAASNKSAATSETANSAVTPALPSPPLRTPILCAGCPHRNSFYAFIQAARSRDALFTGDIGCYTLGAMPPLGAADTIVCMGASVAMAAGFSHIEPDRPHIAFLGDSTFFHSGIPPLINAVYQQARMTLVVLDNRTTAMTGHQPHPGLGRKGTGETAPTIDIAAVARGCGVEWVRTVDPYDIPATIAAAREALDYPGVSVIIARRDCVNLVRRSTPYRIDAEACRRCGLCLRKFGCPALYEVKDTGGEAGDKGQMGKPAVAIAREKCFGCGACAQVCPWKAISPEVES</sequence>
<evidence type="ECO:0000256" key="1">
    <source>
        <dbReference type="ARBA" id="ARBA00002995"/>
    </source>
</evidence>
<dbReference type="EMBL" id="WXEY01000001">
    <property type="protein sequence ID" value="MZP28216.1"/>
    <property type="molecule type" value="Genomic_DNA"/>
</dbReference>
<dbReference type="GO" id="GO:0030976">
    <property type="term" value="F:thiamine pyrophosphate binding"/>
    <property type="evidence" value="ECO:0007669"/>
    <property type="project" value="InterPro"/>
</dbReference>
<evidence type="ECO:0000256" key="12">
    <source>
        <dbReference type="ARBA" id="ARBA00030514"/>
    </source>
</evidence>
<feature type="binding site" evidence="14">
    <location>
        <position position="630"/>
    </location>
    <ligand>
        <name>[4Fe-4S] cluster</name>
        <dbReference type="ChEBI" id="CHEBI:49883"/>
        <label>1</label>
    </ligand>
</feature>
<dbReference type="Proteomes" id="UP000463470">
    <property type="component" value="Unassembled WGS sequence"/>
</dbReference>
<dbReference type="CDD" id="cd07034">
    <property type="entry name" value="TPP_PYR_PFOR_IOR-alpha_like"/>
    <property type="match status" value="1"/>
</dbReference>
<evidence type="ECO:0000256" key="8">
    <source>
        <dbReference type="ARBA" id="ARBA00022982"/>
    </source>
</evidence>
<feature type="domain" description="4Fe-4S ferredoxin-type" evidence="16">
    <location>
        <begin position="661"/>
        <end position="690"/>
    </location>
</feature>
<gene>
    <name evidence="17" type="ORF">GTO91_00560</name>
</gene>
<feature type="binding site" evidence="14">
    <location>
        <position position="670"/>
    </location>
    <ligand>
        <name>[4Fe-4S] cluster</name>
        <dbReference type="ChEBI" id="CHEBI:49883"/>
        <label>2</label>
    </ligand>
</feature>
<dbReference type="CDD" id="cd02008">
    <property type="entry name" value="TPP_IOR_alpha"/>
    <property type="match status" value="1"/>
</dbReference>
<dbReference type="Pfam" id="PF13237">
    <property type="entry name" value="Fer4_10"/>
    <property type="match status" value="1"/>
</dbReference>
<evidence type="ECO:0000256" key="9">
    <source>
        <dbReference type="ARBA" id="ARBA00023002"/>
    </source>
</evidence>
<feature type="binding site" evidence="14">
    <location>
        <position position="639"/>
    </location>
    <ligand>
        <name>[4Fe-4S] cluster</name>
        <dbReference type="ChEBI" id="CHEBI:49883"/>
        <label>2</label>
    </ligand>
</feature>
<dbReference type="AlphaFoldDB" id="A0A845KYU8"/>
<dbReference type="FunFam" id="3.40.50.970:FF:000039">
    <property type="entry name" value="Indolepyruvate oxidoreductase subunit IorA"/>
    <property type="match status" value="1"/>
</dbReference>
<dbReference type="OrthoDB" id="9794954at2"/>
<evidence type="ECO:0000256" key="3">
    <source>
        <dbReference type="ARBA" id="ARBA00012812"/>
    </source>
</evidence>
<feature type="binding site" evidence="14">
    <location>
        <position position="680"/>
    </location>
    <ligand>
        <name>[4Fe-4S] cluster</name>
        <dbReference type="ChEBI" id="CHEBI:49883"/>
        <label>1</label>
    </ligand>
</feature>
<evidence type="ECO:0000259" key="16">
    <source>
        <dbReference type="PROSITE" id="PS51379"/>
    </source>
</evidence>
<feature type="binding site" evidence="14">
    <location>
        <position position="627"/>
    </location>
    <ligand>
        <name>[4Fe-4S] cluster</name>
        <dbReference type="ChEBI" id="CHEBI:49883"/>
        <label>1</label>
    </ligand>
</feature>
<keyword evidence="7 14" id="KW-0479">Metal-binding</keyword>
<comment type="catalytic activity">
    <reaction evidence="13">
        <text>indole-3-pyruvate + 2 oxidized [2Fe-2S]-[ferredoxin] + CoA = (indol-3-yl)acetyl-CoA + 2 reduced [2Fe-2S]-[ferredoxin] + CO2 + H(+)</text>
        <dbReference type="Rhea" id="RHEA:12645"/>
        <dbReference type="Rhea" id="RHEA-COMP:10000"/>
        <dbReference type="Rhea" id="RHEA-COMP:10001"/>
        <dbReference type="ChEBI" id="CHEBI:15378"/>
        <dbReference type="ChEBI" id="CHEBI:16526"/>
        <dbReference type="ChEBI" id="CHEBI:17640"/>
        <dbReference type="ChEBI" id="CHEBI:33737"/>
        <dbReference type="ChEBI" id="CHEBI:33738"/>
        <dbReference type="ChEBI" id="CHEBI:57271"/>
        <dbReference type="ChEBI" id="CHEBI:57287"/>
        <dbReference type="EC" id="1.2.7.8"/>
    </reaction>
</comment>
<keyword evidence="8" id="KW-0249">Electron transport</keyword>
<reference evidence="17 18" key="1">
    <citation type="submission" date="2020-01" db="EMBL/GenBank/DDBJ databases">
        <title>Whole-genome sequence of Heliobacterium undosum DSM 13378.</title>
        <authorList>
            <person name="Kyndt J.A."/>
            <person name="Meyer T.E."/>
        </authorList>
    </citation>
    <scope>NUCLEOTIDE SEQUENCE [LARGE SCALE GENOMIC DNA]</scope>
    <source>
        <strain evidence="17 18">DSM 13378</strain>
    </source>
</reference>
<comment type="subunit">
    <text evidence="2">Heterodimer of the IorA and IorB subunits.</text>
</comment>
<dbReference type="InterPro" id="IPR029061">
    <property type="entry name" value="THDP-binding"/>
</dbReference>
<comment type="cofactor">
    <cofactor evidence="14">
        <name>[4Fe-4S] cluster</name>
        <dbReference type="ChEBI" id="CHEBI:49883"/>
    </cofactor>
    <text evidence="14">Binds 2 [4Fe-4S] clusters. In this family the first cluster has a non-standard and varying [4Fe-4S] binding motif CX(2)CX(2)CX(4-5)CP.</text>
</comment>
<dbReference type="InterPro" id="IPR017721">
    <property type="entry name" value="IorA"/>
</dbReference>
<dbReference type="GO" id="GO:0043805">
    <property type="term" value="F:indolepyruvate ferredoxin oxidoreductase activity"/>
    <property type="evidence" value="ECO:0007669"/>
    <property type="project" value="UniProtKB-EC"/>
</dbReference>
<dbReference type="RefSeq" id="WP_161253259.1">
    <property type="nucleotide sequence ID" value="NZ_WXEY01000001.1"/>
</dbReference>
<dbReference type="SUPFAM" id="SSF52518">
    <property type="entry name" value="Thiamin diphosphate-binding fold (THDP-binding)"/>
    <property type="match status" value="2"/>
</dbReference>
<dbReference type="SUPFAM" id="SSF54862">
    <property type="entry name" value="4Fe-4S ferredoxins"/>
    <property type="match status" value="1"/>
</dbReference>
<dbReference type="GO" id="GO:0051539">
    <property type="term" value="F:4 iron, 4 sulfur cluster binding"/>
    <property type="evidence" value="ECO:0007669"/>
    <property type="project" value="UniProtKB-KW"/>
</dbReference>
<dbReference type="InterPro" id="IPR011766">
    <property type="entry name" value="TPP_enzyme_TPP-bd"/>
</dbReference>
<evidence type="ECO:0000256" key="7">
    <source>
        <dbReference type="ARBA" id="ARBA00022723"/>
    </source>
</evidence>
<evidence type="ECO:0000256" key="10">
    <source>
        <dbReference type="ARBA" id="ARBA00023004"/>
    </source>
</evidence>
<dbReference type="Pfam" id="PF01855">
    <property type="entry name" value="POR_N"/>
    <property type="match status" value="1"/>
</dbReference>
<keyword evidence="18" id="KW-1185">Reference proteome</keyword>
<organism evidence="17 18">
    <name type="scientific">Heliomicrobium undosum</name>
    <dbReference type="NCBI Taxonomy" id="121734"/>
    <lineage>
        <taxon>Bacteria</taxon>
        <taxon>Bacillati</taxon>
        <taxon>Bacillota</taxon>
        <taxon>Clostridia</taxon>
        <taxon>Eubacteriales</taxon>
        <taxon>Heliobacteriaceae</taxon>
        <taxon>Heliomicrobium</taxon>
    </lineage>
</organism>
<dbReference type="PIRSF" id="PIRSF006439">
    <property type="entry name" value="Indolepyruvate_ferr_oxidored"/>
    <property type="match status" value="1"/>
</dbReference>
<evidence type="ECO:0000256" key="14">
    <source>
        <dbReference type="PIRSR" id="PIRSR006439-50"/>
    </source>
</evidence>
<evidence type="ECO:0000256" key="5">
    <source>
        <dbReference type="ARBA" id="ARBA00022448"/>
    </source>
</evidence>
<comment type="caution">
    <text evidence="17">The sequence shown here is derived from an EMBL/GenBank/DDBJ whole genome shotgun (WGS) entry which is preliminary data.</text>
</comment>
<dbReference type="Gene3D" id="3.30.70.20">
    <property type="match status" value="1"/>
</dbReference>
<accession>A0A845KYU8</accession>
<dbReference type="PANTHER" id="PTHR43710:SF6">
    <property type="entry name" value="INDOLEPYRUVATE OXIDOREDUCTASE SUBUNIT IORA"/>
    <property type="match status" value="1"/>
</dbReference>
<proteinExistence type="predicted"/>
<keyword evidence="11 14" id="KW-0411">Iron-sulfur</keyword>
<dbReference type="InterPro" id="IPR009014">
    <property type="entry name" value="Transketo_C/PFOR_II"/>
</dbReference>
<dbReference type="InterPro" id="IPR002880">
    <property type="entry name" value="Pyrv_Fd/Flavodoxin_OxRdtase_N"/>
</dbReference>
<keyword evidence="9" id="KW-0560">Oxidoreductase</keyword>
<dbReference type="Pfam" id="PF02775">
    <property type="entry name" value="TPP_enzyme_C"/>
    <property type="match status" value="1"/>
</dbReference>
<evidence type="ECO:0000313" key="17">
    <source>
        <dbReference type="EMBL" id="MZP28216.1"/>
    </source>
</evidence>
<dbReference type="InterPro" id="IPR045025">
    <property type="entry name" value="HACL1-like"/>
</dbReference>
<keyword evidence="10 14" id="KW-0408">Iron</keyword>